<name>A0ABW7HE08_9BURK</name>
<keyword evidence="2" id="KW-1185">Reference proteome</keyword>
<evidence type="ECO:0000313" key="1">
    <source>
        <dbReference type="EMBL" id="MFG6487936.1"/>
    </source>
</evidence>
<evidence type="ECO:0000313" key="2">
    <source>
        <dbReference type="Proteomes" id="UP001606134"/>
    </source>
</evidence>
<comment type="caution">
    <text evidence="1">The sequence shown here is derived from an EMBL/GenBank/DDBJ whole genome shotgun (WGS) entry which is preliminary data.</text>
</comment>
<dbReference type="EMBL" id="JBIGIC010000006">
    <property type="protein sequence ID" value="MFG6487936.1"/>
    <property type="molecule type" value="Genomic_DNA"/>
</dbReference>
<sequence length="170" mass="17838">MGLPPTLATLVPIFLSSLLHRTRAGLLVLLLVVLPLQSVVQLVAGLQGHRHVHTGTAAPSPLRLLLDRLHAAQDPRLQAAPSVTWLVSQGDTEGLHQHGGVFHKHSHAAADVLDVGDAADDAKQGGATAFLAWLPAALTLPDVDGDACPQVVALGWRDRVIAPPLTPPRA</sequence>
<gene>
    <name evidence="1" type="ORF">ACG04R_14725</name>
</gene>
<dbReference type="RefSeq" id="WP_394411787.1">
    <property type="nucleotide sequence ID" value="NZ_JBIGIC010000006.1"/>
</dbReference>
<evidence type="ECO:0008006" key="3">
    <source>
        <dbReference type="Google" id="ProtNLM"/>
    </source>
</evidence>
<accession>A0ABW7HE08</accession>
<protein>
    <recommendedName>
        <fullName evidence="3">Secreted protein</fullName>
    </recommendedName>
</protein>
<proteinExistence type="predicted"/>
<organism evidence="1 2">
    <name type="scientific">Pelomonas candidula</name>
    <dbReference type="NCBI Taxonomy" id="3299025"/>
    <lineage>
        <taxon>Bacteria</taxon>
        <taxon>Pseudomonadati</taxon>
        <taxon>Pseudomonadota</taxon>
        <taxon>Betaproteobacteria</taxon>
        <taxon>Burkholderiales</taxon>
        <taxon>Sphaerotilaceae</taxon>
        <taxon>Roseateles</taxon>
    </lineage>
</organism>
<reference evidence="1 2" key="1">
    <citation type="submission" date="2024-08" db="EMBL/GenBank/DDBJ databases">
        <authorList>
            <person name="Lu H."/>
        </authorList>
    </citation>
    <scope>NUCLEOTIDE SEQUENCE [LARGE SCALE GENOMIC DNA]</scope>
    <source>
        <strain evidence="1 2">BYS78W</strain>
    </source>
</reference>
<dbReference type="Proteomes" id="UP001606134">
    <property type="component" value="Unassembled WGS sequence"/>
</dbReference>